<keyword evidence="3" id="KW-1133">Transmembrane helix</keyword>
<dbReference type="Proteomes" id="UP000261210">
    <property type="component" value="Unassembled WGS sequence"/>
</dbReference>
<dbReference type="InterPro" id="IPR011101">
    <property type="entry name" value="DUF5131"/>
</dbReference>
<evidence type="ECO:0000256" key="2">
    <source>
        <dbReference type="ARBA" id="ARBA00022692"/>
    </source>
</evidence>
<dbReference type="EMBL" id="FOUM01000033">
    <property type="protein sequence ID" value="SFN39067.1"/>
    <property type="molecule type" value="Genomic_DNA"/>
</dbReference>
<organism evidence="5 8">
    <name type="scientific">Bacteroides xylanisolvens</name>
    <dbReference type="NCBI Taxonomy" id="371601"/>
    <lineage>
        <taxon>Bacteria</taxon>
        <taxon>Pseudomonadati</taxon>
        <taxon>Bacteroidota</taxon>
        <taxon>Bacteroidia</taxon>
        <taxon>Bacteroidales</taxon>
        <taxon>Bacteroidaceae</taxon>
        <taxon>Bacteroides</taxon>
    </lineage>
</organism>
<gene>
    <name evidence="5" type="ORF">DXD03_16510</name>
    <name evidence="6" type="ORF">SAMN05216250_13318</name>
</gene>
<accession>A0A174A789</accession>
<dbReference type="RefSeq" id="WP_055235035.1">
    <property type="nucleotide sequence ID" value="NZ_DAWCSH010000092.1"/>
</dbReference>
<evidence type="ECO:0000256" key="1">
    <source>
        <dbReference type="ARBA" id="ARBA00004141"/>
    </source>
</evidence>
<protein>
    <submittedName>
        <fullName evidence="5">DUF5131 family protein</fullName>
    </submittedName>
    <submittedName>
        <fullName evidence="6">Protein gp37</fullName>
    </submittedName>
</protein>
<dbReference type="AlphaFoldDB" id="A0A174A789"/>
<name>A0A174A789_9BACE</name>
<dbReference type="PROSITE" id="PS01346">
    <property type="entry name" value="CLAUDIN"/>
    <property type="match status" value="1"/>
</dbReference>
<comment type="subcellular location">
    <subcellularLocation>
        <location evidence="1">Membrane</location>
        <topology evidence="1">Multi-pass membrane protein</topology>
    </subcellularLocation>
</comment>
<proteinExistence type="predicted"/>
<evidence type="ECO:0000313" key="8">
    <source>
        <dbReference type="Proteomes" id="UP000261210"/>
    </source>
</evidence>
<dbReference type="GO" id="GO:0016020">
    <property type="term" value="C:membrane"/>
    <property type="evidence" value="ECO:0007669"/>
    <property type="project" value="UniProtKB-SubCell"/>
</dbReference>
<dbReference type="Pfam" id="PF07505">
    <property type="entry name" value="DUF5131"/>
    <property type="match status" value="1"/>
</dbReference>
<evidence type="ECO:0000256" key="3">
    <source>
        <dbReference type="ARBA" id="ARBA00022989"/>
    </source>
</evidence>
<sequence length="249" mass="29258">MGEKASMWNLWHGCHKLSEGCRHCYVYRTDGKYGKDSSVVTKTEKFDLPLLRKKNGTYKIPSGNLVYTCFTSDFLIEDADEWRAEAWEMMRIRQDLRFLFITKRIDRLQQCLPPDWGDGYENVTICCTMENQDRVDYRLPIYREIPIKHKIIICEPLLSRIDFRGELGDWVEQVVAGGESGKEARMCDYEWVLDIRQQCIDANVGFWFKQTGSYLLKEGHEYKIARQFQHSQARKAGLNYTPDKQEIKG</sequence>
<evidence type="ECO:0000313" key="5">
    <source>
        <dbReference type="EMBL" id="RGK59747.1"/>
    </source>
</evidence>
<reference evidence="6 7" key="1">
    <citation type="submission" date="2016-10" db="EMBL/GenBank/DDBJ databases">
        <authorList>
            <person name="de Groot N.N."/>
        </authorList>
    </citation>
    <scope>NUCLEOTIDE SEQUENCE [LARGE SCALE GENOMIC DNA]</scope>
    <source>
        <strain evidence="6 7">NLAE-zl-C202</strain>
    </source>
</reference>
<keyword evidence="2" id="KW-0812">Transmembrane</keyword>
<evidence type="ECO:0000256" key="4">
    <source>
        <dbReference type="ARBA" id="ARBA00023136"/>
    </source>
</evidence>
<evidence type="ECO:0000313" key="6">
    <source>
        <dbReference type="EMBL" id="SFN39067.1"/>
    </source>
</evidence>
<keyword evidence="4" id="KW-0472">Membrane</keyword>
<dbReference type="InterPro" id="IPR017974">
    <property type="entry name" value="Claudin_CS"/>
</dbReference>
<dbReference type="EMBL" id="QSQU01000025">
    <property type="protein sequence ID" value="RGK59747.1"/>
    <property type="molecule type" value="Genomic_DNA"/>
</dbReference>
<evidence type="ECO:0000313" key="7">
    <source>
        <dbReference type="Proteomes" id="UP000183766"/>
    </source>
</evidence>
<dbReference type="Proteomes" id="UP000183766">
    <property type="component" value="Unassembled WGS sequence"/>
</dbReference>
<reference evidence="5 8" key="2">
    <citation type="submission" date="2018-08" db="EMBL/GenBank/DDBJ databases">
        <title>A genome reference for cultivated species of the human gut microbiota.</title>
        <authorList>
            <person name="Zou Y."/>
            <person name="Xue W."/>
            <person name="Luo G."/>
        </authorList>
    </citation>
    <scope>NUCLEOTIDE SEQUENCE [LARGE SCALE GENOMIC DNA]</scope>
    <source>
        <strain evidence="5 8">TF10-34</strain>
    </source>
</reference>